<dbReference type="Pfam" id="PF20684">
    <property type="entry name" value="Fung_rhodopsin"/>
    <property type="match status" value="1"/>
</dbReference>
<evidence type="ECO:0000256" key="5">
    <source>
        <dbReference type="ARBA" id="ARBA00038359"/>
    </source>
</evidence>
<dbReference type="EMBL" id="KZ805429">
    <property type="protein sequence ID" value="PVH97741.1"/>
    <property type="molecule type" value="Genomic_DNA"/>
</dbReference>
<keyword evidence="10" id="KW-1185">Reference proteome</keyword>
<evidence type="ECO:0000313" key="9">
    <source>
        <dbReference type="EMBL" id="PVH97741.1"/>
    </source>
</evidence>
<reference evidence="9 10" key="1">
    <citation type="journal article" date="2018" name="Sci. Rep.">
        <title>Comparative genomics provides insights into the lifestyle and reveals functional heterogeneity of dark septate endophytic fungi.</title>
        <authorList>
            <person name="Knapp D.G."/>
            <person name="Nemeth J.B."/>
            <person name="Barry K."/>
            <person name="Hainaut M."/>
            <person name="Henrissat B."/>
            <person name="Johnson J."/>
            <person name="Kuo A."/>
            <person name="Lim J.H.P."/>
            <person name="Lipzen A."/>
            <person name="Nolan M."/>
            <person name="Ohm R.A."/>
            <person name="Tamas L."/>
            <person name="Grigoriev I.V."/>
            <person name="Spatafora J.W."/>
            <person name="Nagy L.G."/>
            <person name="Kovacs G.M."/>
        </authorList>
    </citation>
    <scope>NUCLEOTIDE SEQUENCE [LARGE SCALE GENOMIC DNA]</scope>
    <source>
        <strain evidence="9 10">DSE2036</strain>
    </source>
</reference>
<feature type="transmembrane region" description="Helical" evidence="7">
    <location>
        <begin position="221"/>
        <end position="245"/>
    </location>
</feature>
<gene>
    <name evidence="9" type="ORF">DM02DRAFT_684378</name>
</gene>
<protein>
    <recommendedName>
        <fullName evidence="8">Rhodopsin domain-containing protein</fullName>
    </recommendedName>
</protein>
<dbReference type="InterPro" id="IPR052337">
    <property type="entry name" value="SAT4-like"/>
</dbReference>
<comment type="subcellular location">
    <subcellularLocation>
        <location evidence="1">Membrane</location>
        <topology evidence="1">Multi-pass membrane protein</topology>
    </subcellularLocation>
</comment>
<proteinExistence type="inferred from homology"/>
<dbReference type="STRING" id="97972.A0A2V1DIQ5"/>
<feature type="transmembrane region" description="Helical" evidence="7">
    <location>
        <begin position="24"/>
        <end position="45"/>
    </location>
</feature>
<feature type="transmembrane region" description="Helical" evidence="7">
    <location>
        <begin position="144"/>
        <end position="169"/>
    </location>
</feature>
<evidence type="ECO:0000256" key="7">
    <source>
        <dbReference type="SAM" id="Phobius"/>
    </source>
</evidence>
<dbReference type="GO" id="GO:0016020">
    <property type="term" value="C:membrane"/>
    <property type="evidence" value="ECO:0007669"/>
    <property type="project" value="UniProtKB-SubCell"/>
</dbReference>
<dbReference type="PANTHER" id="PTHR33048:SF47">
    <property type="entry name" value="INTEGRAL MEMBRANE PROTEIN-RELATED"/>
    <property type="match status" value="1"/>
</dbReference>
<keyword evidence="2 7" id="KW-0812">Transmembrane</keyword>
<feature type="transmembrane region" description="Helical" evidence="7">
    <location>
        <begin position="110"/>
        <end position="132"/>
    </location>
</feature>
<evidence type="ECO:0000259" key="8">
    <source>
        <dbReference type="Pfam" id="PF20684"/>
    </source>
</evidence>
<feature type="transmembrane region" description="Helical" evidence="7">
    <location>
        <begin position="189"/>
        <end position="209"/>
    </location>
</feature>
<name>A0A2V1DIQ5_9PLEO</name>
<keyword evidence="4 7" id="KW-0472">Membrane</keyword>
<dbReference type="Proteomes" id="UP000244855">
    <property type="component" value="Unassembled WGS sequence"/>
</dbReference>
<organism evidence="9 10">
    <name type="scientific">Periconia macrospinosa</name>
    <dbReference type="NCBI Taxonomy" id="97972"/>
    <lineage>
        <taxon>Eukaryota</taxon>
        <taxon>Fungi</taxon>
        <taxon>Dikarya</taxon>
        <taxon>Ascomycota</taxon>
        <taxon>Pezizomycotina</taxon>
        <taxon>Dothideomycetes</taxon>
        <taxon>Pleosporomycetidae</taxon>
        <taxon>Pleosporales</taxon>
        <taxon>Massarineae</taxon>
        <taxon>Periconiaceae</taxon>
        <taxon>Periconia</taxon>
    </lineage>
</organism>
<feature type="compositionally biased region" description="Basic and acidic residues" evidence="6">
    <location>
        <begin position="327"/>
        <end position="338"/>
    </location>
</feature>
<comment type="similarity">
    <text evidence="5">Belongs to the SAT4 family.</text>
</comment>
<feature type="transmembrane region" description="Helical" evidence="7">
    <location>
        <begin position="257"/>
        <end position="278"/>
    </location>
</feature>
<dbReference type="InterPro" id="IPR049326">
    <property type="entry name" value="Rhodopsin_dom_fungi"/>
</dbReference>
<sequence length="361" mass="39751">MSRCAAALKLPPSQVSTDFIGDQFVNTAIGFMVAQTVLVALRYYARTLRKMPLGADDFLLPFAALFSYGQQSIAIIMVKRGGVGHRIEYNCVHQPQVLPTFAKLQISNTLTLTVGIALAKLTILQLFLRIFVTKVYRYATYTVMAVQVACMIMVIVMTFVQCTPFAYIWEPQKHPHGHCIDKNAFWRWGNFPQVLTDIAILVLPLPALCALKLSTRDKVGVIVTFCTGGIGLVTSVVRFAMFFAIDGQADAGWQAVPLGSISIAETSVYVFAACLPSYRTFFSNSMRRFGTSAGGSAPRGKPALYGSNKSHELRNLDKSSRNGFSRLTHDDEKKREWASEDELVGNGGRGRGDTGLRSIQL</sequence>
<dbReference type="PANTHER" id="PTHR33048">
    <property type="entry name" value="PTH11-LIKE INTEGRAL MEMBRANE PROTEIN (AFU_ORTHOLOGUE AFUA_5G11245)"/>
    <property type="match status" value="1"/>
</dbReference>
<dbReference type="AlphaFoldDB" id="A0A2V1DIQ5"/>
<feature type="region of interest" description="Disordered" evidence="6">
    <location>
        <begin position="320"/>
        <end position="361"/>
    </location>
</feature>
<evidence type="ECO:0000256" key="4">
    <source>
        <dbReference type="ARBA" id="ARBA00023136"/>
    </source>
</evidence>
<feature type="domain" description="Rhodopsin" evidence="8">
    <location>
        <begin position="41"/>
        <end position="283"/>
    </location>
</feature>
<evidence type="ECO:0000256" key="6">
    <source>
        <dbReference type="SAM" id="MobiDB-lite"/>
    </source>
</evidence>
<evidence type="ECO:0000256" key="2">
    <source>
        <dbReference type="ARBA" id="ARBA00022692"/>
    </source>
</evidence>
<evidence type="ECO:0000256" key="3">
    <source>
        <dbReference type="ARBA" id="ARBA00022989"/>
    </source>
</evidence>
<keyword evidence="3 7" id="KW-1133">Transmembrane helix</keyword>
<dbReference type="OrthoDB" id="3529975at2759"/>
<accession>A0A2V1DIQ5</accession>
<evidence type="ECO:0000313" key="10">
    <source>
        <dbReference type="Proteomes" id="UP000244855"/>
    </source>
</evidence>
<evidence type="ECO:0000256" key="1">
    <source>
        <dbReference type="ARBA" id="ARBA00004141"/>
    </source>
</evidence>
<feature type="transmembrane region" description="Helical" evidence="7">
    <location>
        <begin position="57"/>
        <end position="78"/>
    </location>
</feature>